<gene>
    <name evidence="1" type="primary">tc1a_75</name>
    <name evidence="1" type="ORF">TNCT_633591</name>
</gene>
<evidence type="ECO:0000313" key="2">
    <source>
        <dbReference type="Proteomes" id="UP000887116"/>
    </source>
</evidence>
<reference evidence="1" key="1">
    <citation type="submission" date="2020-07" db="EMBL/GenBank/DDBJ databases">
        <title>Multicomponent nature underlies the extraordinary mechanical properties of spider dragline silk.</title>
        <authorList>
            <person name="Kono N."/>
            <person name="Nakamura H."/>
            <person name="Mori M."/>
            <person name="Yoshida Y."/>
            <person name="Ohtoshi R."/>
            <person name="Malay A.D."/>
            <person name="Moran D.A.P."/>
            <person name="Tomita M."/>
            <person name="Numata K."/>
            <person name="Arakawa K."/>
        </authorList>
    </citation>
    <scope>NUCLEOTIDE SEQUENCE</scope>
</reference>
<protein>
    <submittedName>
        <fullName evidence="1">Transposable element Tc1 transposase</fullName>
    </submittedName>
</protein>
<dbReference type="Proteomes" id="UP000887116">
    <property type="component" value="Unassembled WGS sequence"/>
</dbReference>
<proteinExistence type="predicted"/>
<dbReference type="OrthoDB" id="6722168at2759"/>
<sequence length="87" mass="10353">MASVVFSDEKIFRSSSRGALRDRPVQGSDRFDEQYLYTFVQSHLWTSRFTLCVWMAFGGKGKIRTLHRIERPTLNTDYYPYPFLHRN</sequence>
<organism evidence="1 2">
    <name type="scientific">Trichonephila clavata</name>
    <name type="common">Joro spider</name>
    <name type="synonym">Nephila clavata</name>
    <dbReference type="NCBI Taxonomy" id="2740835"/>
    <lineage>
        <taxon>Eukaryota</taxon>
        <taxon>Metazoa</taxon>
        <taxon>Ecdysozoa</taxon>
        <taxon>Arthropoda</taxon>
        <taxon>Chelicerata</taxon>
        <taxon>Arachnida</taxon>
        <taxon>Araneae</taxon>
        <taxon>Araneomorphae</taxon>
        <taxon>Entelegynae</taxon>
        <taxon>Araneoidea</taxon>
        <taxon>Nephilidae</taxon>
        <taxon>Trichonephila</taxon>
    </lineage>
</organism>
<name>A0A8X6GBG7_TRICU</name>
<accession>A0A8X6GBG7</accession>
<keyword evidence="2" id="KW-1185">Reference proteome</keyword>
<dbReference type="AlphaFoldDB" id="A0A8X6GBG7"/>
<comment type="caution">
    <text evidence="1">The sequence shown here is derived from an EMBL/GenBank/DDBJ whole genome shotgun (WGS) entry which is preliminary data.</text>
</comment>
<dbReference type="EMBL" id="BMAO01002174">
    <property type="protein sequence ID" value="GFQ78838.1"/>
    <property type="molecule type" value="Genomic_DNA"/>
</dbReference>
<evidence type="ECO:0000313" key="1">
    <source>
        <dbReference type="EMBL" id="GFQ78838.1"/>
    </source>
</evidence>